<sequence length="433" mass="49032">MKLKQNRLGIIIILFLIVVVSFMLFYPKSDKDPIGNKPINEFNEKEVNQKLPLTLTVNEDDIKPETIAYRLWFELMQSFKDDGLIKNAYFKRFHLLEGDEGEFVVAVVYQVELGEGTKASFGEIMEDGLVDNIVWKLRIRKDEELTYTLESFENSNDSMIGLPPVQDEESYQKEAGIVSNDDFRYEISNEILKITYDNGKNWAVVPVSTDELFGGDYSGSKNDLIEGSYIINPTKTAFVLFSNQKLYLLMTTDQGKTWDKVLIKDQLPHVRQRFIGFTSEKDGYLIFTCDRTMSSESNFVLKTYDGGKTWKSSGSVEEITSLVTSGSFINDKLGFISFGSYNTMDNPPRPWLFRTDDGGSNWNEVAIPIPDEYKGIFIVAEAPVFKDGQGILLVNQGPNGDYIGGKVLAKFISEDEGKTWVFSSLVDPDNVLD</sequence>
<dbReference type="Proteomes" id="UP000681414">
    <property type="component" value="Unassembled WGS sequence"/>
</dbReference>
<dbReference type="SUPFAM" id="SSF110296">
    <property type="entry name" value="Oligoxyloglucan reducing end-specific cellobiohydrolase"/>
    <property type="match status" value="1"/>
</dbReference>
<dbReference type="CDD" id="cd15482">
    <property type="entry name" value="Sialidase_non-viral"/>
    <property type="match status" value="1"/>
</dbReference>
<dbReference type="Gene3D" id="2.120.10.10">
    <property type="match status" value="2"/>
</dbReference>
<keyword evidence="1" id="KW-0812">Transmembrane</keyword>
<name>A0A942TFJ7_9BACI</name>
<organism evidence="2 3">
    <name type="scientific">Lederbergia citri</name>
    <dbReference type="NCBI Taxonomy" id="2833580"/>
    <lineage>
        <taxon>Bacteria</taxon>
        <taxon>Bacillati</taxon>
        <taxon>Bacillota</taxon>
        <taxon>Bacilli</taxon>
        <taxon>Bacillales</taxon>
        <taxon>Bacillaceae</taxon>
        <taxon>Lederbergia</taxon>
    </lineage>
</organism>
<proteinExistence type="predicted"/>
<comment type="caution">
    <text evidence="2">The sequence shown here is derived from an EMBL/GenBank/DDBJ whole genome shotgun (WGS) entry which is preliminary data.</text>
</comment>
<dbReference type="AlphaFoldDB" id="A0A942TFJ7"/>
<keyword evidence="1" id="KW-0472">Membrane</keyword>
<protein>
    <recommendedName>
        <fullName evidence="4">Exo-alpha-sialidase</fullName>
    </recommendedName>
</protein>
<dbReference type="RefSeq" id="WP_213125957.1">
    <property type="nucleotide sequence ID" value="NZ_JAGYPG010000003.1"/>
</dbReference>
<gene>
    <name evidence="2" type="ORF">KHA97_16920</name>
</gene>
<accession>A0A942TFJ7</accession>
<dbReference type="EMBL" id="JAGYPG010000003">
    <property type="protein sequence ID" value="MBS4196735.1"/>
    <property type="molecule type" value="Genomic_DNA"/>
</dbReference>
<reference evidence="2 3" key="1">
    <citation type="submission" date="2021-05" db="EMBL/GenBank/DDBJ databases">
        <title>Novel Bacillus species.</title>
        <authorList>
            <person name="Liu G."/>
        </authorList>
    </citation>
    <scope>NUCLEOTIDE SEQUENCE [LARGE SCALE GENOMIC DNA]</scope>
    <source>
        <strain evidence="3">FJAT-49780</strain>
    </source>
</reference>
<evidence type="ECO:0000313" key="2">
    <source>
        <dbReference type="EMBL" id="MBS4196735.1"/>
    </source>
</evidence>
<keyword evidence="1" id="KW-1133">Transmembrane helix</keyword>
<keyword evidence="3" id="KW-1185">Reference proteome</keyword>
<evidence type="ECO:0000256" key="1">
    <source>
        <dbReference type="SAM" id="Phobius"/>
    </source>
</evidence>
<feature type="transmembrane region" description="Helical" evidence="1">
    <location>
        <begin position="7"/>
        <end position="26"/>
    </location>
</feature>
<evidence type="ECO:0008006" key="4">
    <source>
        <dbReference type="Google" id="ProtNLM"/>
    </source>
</evidence>
<evidence type="ECO:0000313" key="3">
    <source>
        <dbReference type="Proteomes" id="UP000681414"/>
    </source>
</evidence>